<evidence type="ECO:0000256" key="1">
    <source>
        <dbReference type="ARBA" id="ARBA00022737"/>
    </source>
</evidence>
<dbReference type="Gene3D" id="2.60.120.290">
    <property type="entry name" value="Spermadhesin, CUB domain"/>
    <property type="match status" value="1"/>
</dbReference>
<keyword evidence="8" id="KW-1185">Reference proteome</keyword>
<dbReference type="Proteomes" id="UP000749559">
    <property type="component" value="Unassembled WGS sequence"/>
</dbReference>
<keyword evidence="4" id="KW-1133">Transmembrane helix</keyword>
<sequence>MNLGNHLTLLATILGELVYLCTGIKCPSDKVTLQGTSEVQTISSPNYPSNYEAAQLCKWLIKSDKSYEMIQFRFKDLKLQDSGSCVYDYLEILDGDGLYSRTLRKLCGLDTPTYTVSSSSNEALVVFRADNQFEDNGFELEYWTMPKMFEEFKDIQYGLANYICFGICVLLLISLIITITFVCIDNGRTVRKRQRLMLQRQKSELDILERLESISRRTSRIAIHKTSTALLTSSTDC</sequence>
<dbReference type="SMART" id="SM00042">
    <property type="entry name" value="CUB"/>
    <property type="match status" value="1"/>
</dbReference>
<feature type="signal peptide" evidence="5">
    <location>
        <begin position="1"/>
        <end position="23"/>
    </location>
</feature>
<evidence type="ECO:0000256" key="2">
    <source>
        <dbReference type="ARBA" id="ARBA00023157"/>
    </source>
</evidence>
<dbReference type="Pfam" id="PF00431">
    <property type="entry name" value="CUB"/>
    <property type="match status" value="1"/>
</dbReference>
<organism evidence="7 8">
    <name type="scientific">Owenia fusiformis</name>
    <name type="common">Polychaete worm</name>
    <dbReference type="NCBI Taxonomy" id="6347"/>
    <lineage>
        <taxon>Eukaryota</taxon>
        <taxon>Metazoa</taxon>
        <taxon>Spiralia</taxon>
        <taxon>Lophotrochozoa</taxon>
        <taxon>Annelida</taxon>
        <taxon>Polychaeta</taxon>
        <taxon>Sedentaria</taxon>
        <taxon>Canalipalpata</taxon>
        <taxon>Sabellida</taxon>
        <taxon>Oweniida</taxon>
        <taxon>Oweniidae</taxon>
        <taxon>Owenia</taxon>
    </lineage>
</organism>
<accession>A0A8S4N8W4</accession>
<keyword evidence="1" id="KW-0677">Repeat</keyword>
<dbReference type="PROSITE" id="PS01180">
    <property type="entry name" value="CUB"/>
    <property type="match status" value="1"/>
</dbReference>
<dbReference type="CDD" id="cd00041">
    <property type="entry name" value="CUB"/>
    <property type="match status" value="1"/>
</dbReference>
<comment type="caution">
    <text evidence="7">The sequence shown here is derived from an EMBL/GenBank/DDBJ whole genome shotgun (WGS) entry which is preliminary data.</text>
</comment>
<feature type="chain" id="PRO_5035791626" description="CUB domain-containing protein" evidence="5">
    <location>
        <begin position="24"/>
        <end position="237"/>
    </location>
</feature>
<dbReference type="EMBL" id="CAIIXF020000002">
    <property type="protein sequence ID" value="CAH1777507.1"/>
    <property type="molecule type" value="Genomic_DNA"/>
</dbReference>
<evidence type="ECO:0000256" key="4">
    <source>
        <dbReference type="SAM" id="Phobius"/>
    </source>
</evidence>
<protein>
    <recommendedName>
        <fullName evidence="6">CUB domain-containing protein</fullName>
    </recommendedName>
</protein>
<feature type="transmembrane region" description="Helical" evidence="4">
    <location>
        <begin position="159"/>
        <end position="184"/>
    </location>
</feature>
<evidence type="ECO:0000259" key="6">
    <source>
        <dbReference type="PROSITE" id="PS01180"/>
    </source>
</evidence>
<reference evidence="7" key="1">
    <citation type="submission" date="2022-03" db="EMBL/GenBank/DDBJ databases">
        <authorList>
            <person name="Martin C."/>
        </authorList>
    </citation>
    <scope>NUCLEOTIDE SEQUENCE</scope>
</reference>
<dbReference type="OrthoDB" id="6252953at2759"/>
<name>A0A8S4N8W4_OWEFU</name>
<evidence type="ECO:0000256" key="3">
    <source>
        <dbReference type="PROSITE-ProRule" id="PRU00059"/>
    </source>
</evidence>
<evidence type="ECO:0000256" key="5">
    <source>
        <dbReference type="SAM" id="SignalP"/>
    </source>
</evidence>
<dbReference type="SUPFAM" id="SSF49854">
    <property type="entry name" value="Spermadhesin, CUB domain"/>
    <property type="match status" value="1"/>
</dbReference>
<keyword evidence="5" id="KW-0732">Signal</keyword>
<dbReference type="PANTHER" id="PTHR24251">
    <property type="entry name" value="OVOCHYMASE-RELATED"/>
    <property type="match status" value="1"/>
</dbReference>
<feature type="domain" description="CUB" evidence="6">
    <location>
        <begin position="21"/>
        <end position="145"/>
    </location>
</feature>
<dbReference type="FunFam" id="2.60.120.290:FF:000005">
    <property type="entry name" value="Procollagen C-endopeptidase enhancer 1"/>
    <property type="match status" value="1"/>
</dbReference>
<gene>
    <name evidence="7" type="ORF">OFUS_LOCUS4536</name>
</gene>
<keyword evidence="2" id="KW-1015">Disulfide bond</keyword>
<dbReference type="AlphaFoldDB" id="A0A8S4N8W4"/>
<comment type="caution">
    <text evidence="3">Lacks conserved residue(s) required for the propagation of feature annotation.</text>
</comment>
<dbReference type="InterPro" id="IPR035914">
    <property type="entry name" value="Sperma_CUB_dom_sf"/>
</dbReference>
<keyword evidence="4" id="KW-0812">Transmembrane</keyword>
<evidence type="ECO:0000313" key="7">
    <source>
        <dbReference type="EMBL" id="CAH1777507.1"/>
    </source>
</evidence>
<evidence type="ECO:0000313" key="8">
    <source>
        <dbReference type="Proteomes" id="UP000749559"/>
    </source>
</evidence>
<keyword evidence="4" id="KW-0472">Membrane</keyword>
<proteinExistence type="predicted"/>
<dbReference type="InterPro" id="IPR000859">
    <property type="entry name" value="CUB_dom"/>
</dbReference>